<dbReference type="InterPro" id="IPR001694">
    <property type="entry name" value="NADH_UbQ_OxRdtase_su1/FPO"/>
</dbReference>
<dbReference type="EC" id="7.1.1.-" evidence="5"/>
<keyword evidence="5" id="KW-1278">Translocase</keyword>
<dbReference type="InterPro" id="IPR018086">
    <property type="entry name" value="NADH_UbQ_OxRdtase_su1_CS"/>
</dbReference>
<feature type="transmembrane region" description="Helical" evidence="5">
    <location>
        <begin position="357"/>
        <end position="379"/>
    </location>
</feature>
<feature type="region of interest" description="Disordered" evidence="7">
    <location>
        <begin position="419"/>
        <end position="463"/>
    </location>
</feature>
<dbReference type="Pfam" id="PF00146">
    <property type="entry name" value="NADHdh"/>
    <property type="match status" value="1"/>
</dbReference>
<keyword evidence="4 5" id="KW-0472">Membrane</keyword>
<keyword evidence="9" id="KW-1185">Reference proteome</keyword>
<feature type="transmembrane region" description="Helical" evidence="5">
    <location>
        <begin position="325"/>
        <end position="345"/>
    </location>
</feature>
<dbReference type="PANTHER" id="PTHR11432">
    <property type="entry name" value="NADH DEHYDROGENASE SUBUNIT 1"/>
    <property type="match status" value="1"/>
</dbReference>
<gene>
    <name evidence="5 8" type="primary">nuoH</name>
    <name evidence="8" type="ORF">ACFFNX_10230</name>
</gene>
<evidence type="ECO:0000256" key="3">
    <source>
        <dbReference type="ARBA" id="ARBA00022989"/>
    </source>
</evidence>
<keyword evidence="8" id="KW-0560">Oxidoreductase</keyword>
<feature type="transmembrane region" description="Helical" evidence="5">
    <location>
        <begin position="106"/>
        <end position="126"/>
    </location>
</feature>
<comment type="subunit">
    <text evidence="5">NDH-1 is composed of 14 different subunits. Subunits NuoA, H, J, K, L, M, N constitute the membrane sector of the complex.</text>
</comment>
<feature type="transmembrane region" description="Helical" evidence="5">
    <location>
        <begin position="234"/>
        <end position="252"/>
    </location>
</feature>
<comment type="caution">
    <text evidence="8">The sequence shown here is derived from an EMBL/GenBank/DDBJ whole genome shotgun (WGS) entry which is preliminary data.</text>
</comment>
<feature type="transmembrane region" description="Helical" evidence="5">
    <location>
        <begin position="146"/>
        <end position="169"/>
    </location>
</feature>
<keyword evidence="3 5" id="KW-1133">Transmembrane helix</keyword>
<evidence type="ECO:0000313" key="8">
    <source>
        <dbReference type="EMBL" id="MFB9832564.1"/>
    </source>
</evidence>
<dbReference type="Proteomes" id="UP001589627">
    <property type="component" value="Unassembled WGS sequence"/>
</dbReference>
<comment type="similarity">
    <text evidence="5 6">Belongs to the complex I subunit 1 family.</text>
</comment>
<name>A0ABV5YEJ3_9ACTN</name>
<dbReference type="EMBL" id="JBHLZP010000053">
    <property type="protein sequence ID" value="MFB9832564.1"/>
    <property type="molecule type" value="Genomic_DNA"/>
</dbReference>
<comment type="catalytic activity">
    <reaction evidence="5">
        <text>a quinone + NADH + 5 H(+)(in) = a quinol + NAD(+) + 4 H(+)(out)</text>
        <dbReference type="Rhea" id="RHEA:57888"/>
        <dbReference type="ChEBI" id="CHEBI:15378"/>
        <dbReference type="ChEBI" id="CHEBI:24646"/>
        <dbReference type="ChEBI" id="CHEBI:57540"/>
        <dbReference type="ChEBI" id="CHEBI:57945"/>
        <dbReference type="ChEBI" id="CHEBI:132124"/>
    </reaction>
</comment>
<dbReference type="PROSITE" id="PS00668">
    <property type="entry name" value="COMPLEX1_ND1_2"/>
    <property type="match status" value="1"/>
</dbReference>
<protein>
    <recommendedName>
        <fullName evidence="5">NADH-quinone oxidoreductase subunit H</fullName>
        <ecNumber evidence="5">7.1.1.-</ecNumber>
    </recommendedName>
    <alternativeName>
        <fullName evidence="5">NADH dehydrogenase I subunit H</fullName>
    </alternativeName>
    <alternativeName>
        <fullName evidence="5">NDH-1 subunit H</fullName>
    </alternativeName>
</protein>
<keyword evidence="2 5" id="KW-0812">Transmembrane</keyword>
<keyword evidence="5" id="KW-1003">Cell membrane</keyword>
<feature type="transmembrane region" description="Helical" evidence="5">
    <location>
        <begin position="391"/>
        <end position="410"/>
    </location>
</feature>
<evidence type="ECO:0000256" key="5">
    <source>
        <dbReference type="HAMAP-Rule" id="MF_01350"/>
    </source>
</evidence>
<dbReference type="NCBIfam" id="NF004743">
    <property type="entry name" value="PRK06076.1-4"/>
    <property type="match status" value="1"/>
</dbReference>
<evidence type="ECO:0000256" key="2">
    <source>
        <dbReference type="ARBA" id="ARBA00022692"/>
    </source>
</evidence>
<feature type="transmembrane region" description="Helical" evidence="5">
    <location>
        <begin position="190"/>
        <end position="214"/>
    </location>
</feature>
<evidence type="ECO:0000313" key="9">
    <source>
        <dbReference type="Proteomes" id="UP001589627"/>
    </source>
</evidence>
<dbReference type="HAMAP" id="MF_01350">
    <property type="entry name" value="NDH1_NuoH"/>
    <property type="match status" value="1"/>
</dbReference>
<dbReference type="GO" id="GO:0050136">
    <property type="term" value="F:NADH dehydrogenase (quinone) (non-electrogenic) activity"/>
    <property type="evidence" value="ECO:0007669"/>
    <property type="project" value="UniProtKB-EC"/>
</dbReference>
<keyword evidence="5" id="KW-0830">Ubiquinone</keyword>
<evidence type="ECO:0000256" key="1">
    <source>
        <dbReference type="ARBA" id="ARBA00004141"/>
    </source>
</evidence>
<reference evidence="8 9" key="1">
    <citation type="submission" date="2024-09" db="EMBL/GenBank/DDBJ databases">
        <authorList>
            <person name="Sun Q."/>
            <person name="Mori K."/>
        </authorList>
    </citation>
    <scope>NUCLEOTIDE SEQUENCE [LARGE SCALE GENOMIC DNA]</scope>
    <source>
        <strain evidence="8 9">TBRC 0563</strain>
    </source>
</reference>
<keyword evidence="5 6" id="KW-0520">NAD</keyword>
<feature type="transmembrane region" description="Helical" evidence="5">
    <location>
        <begin position="36"/>
        <end position="60"/>
    </location>
</feature>
<comment type="function">
    <text evidence="5">NDH-1 shuttles electrons from NADH, via FMN and iron-sulfur (Fe-S) centers, to quinones in the respiratory chain. The immediate electron acceptor for the enzyme in this species is believed to be ubiquinone. Couples the redox reaction to proton translocation (for every two electrons transferred, four hydrogen ions are translocated across the cytoplasmic membrane), and thus conserves the redox energy in a proton gradient. This subunit may bind ubiquinone.</text>
</comment>
<dbReference type="PANTHER" id="PTHR11432:SF3">
    <property type="entry name" value="NADH-UBIQUINONE OXIDOREDUCTASE CHAIN 1"/>
    <property type="match status" value="1"/>
</dbReference>
<comment type="subcellular location">
    <subcellularLocation>
        <location evidence="5 6">Cell membrane</location>
        <topology evidence="5 6">Multi-pass membrane protein</topology>
    </subcellularLocation>
    <subcellularLocation>
        <location evidence="1">Membrane</location>
        <topology evidence="1">Multi-pass membrane protein</topology>
    </subcellularLocation>
</comment>
<evidence type="ECO:0000256" key="6">
    <source>
        <dbReference type="RuleBase" id="RU000471"/>
    </source>
</evidence>
<keyword evidence="5" id="KW-0874">Quinone</keyword>
<evidence type="ECO:0000256" key="7">
    <source>
        <dbReference type="SAM" id="MobiDB-lite"/>
    </source>
</evidence>
<evidence type="ECO:0000256" key="4">
    <source>
        <dbReference type="ARBA" id="ARBA00023136"/>
    </source>
</evidence>
<sequence>MIATHVLAEALTSATPRTEQCTGKPYGLGSFGCDPWWLIGAKALVIFVFLLLTVLMAVWAERRIIGRMQLRPGPNRAGPLGLLQSLLDGVKGATKEDIVPRGVDKIVFFLAPVMAAAPALVSFSIIPFGGIVSIGGHKTPLQLTDLPVAVLLVLAMSSMGVYGFVLAGWSSMSPYSLLGGMRSSAQVISYEIAMGLSFVAVFLFAGSLSTSEIVNAQAHGGTYHFLGMTGHYPSWYVVLLFPSFVIYLFTMLGESGRIPFDLPEGEGELVAGYHTEYSSLKFLMFYLAEYINMATLSALATTLFLGGYRAPWPITGVWSGANSGWWPILWFLVKMWLFIFGFVWVRASLPRVRYDQLMRLGWKVLIPVSLGWILFVSAVRALRNQQHDMRPVMLIAAAVIIVLLIISVIWERASGSKAEAAQETGAPEPDPMAGGFPVPPLDAPHYHGAGDARANNSTEATRA</sequence>
<dbReference type="RefSeq" id="WP_378198489.1">
    <property type="nucleotide sequence ID" value="NZ_JBHLZP010000053.1"/>
</dbReference>
<feature type="compositionally biased region" description="Polar residues" evidence="7">
    <location>
        <begin position="454"/>
        <end position="463"/>
    </location>
</feature>
<organism evidence="8 9">
    <name type="scientific">Actinoallomurus acaciae</name>
    <dbReference type="NCBI Taxonomy" id="502577"/>
    <lineage>
        <taxon>Bacteria</taxon>
        <taxon>Bacillati</taxon>
        <taxon>Actinomycetota</taxon>
        <taxon>Actinomycetes</taxon>
        <taxon>Streptosporangiales</taxon>
        <taxon>Thermomonosporaceae</taxon>
        <taxon>Actinoallomurus</taxon>
    </lineage>
</organism>
<accession>A0ABV5YEJ3</accession>
<feature type="transmembrane region" description="Helical" evidence="5">
    <location>
        <begin position="283"/>
        <end position="305"/>
    </location>
</feature>
<proteinExistence type="inferred from homology"/>